<name>A0A098S9R1_9BACT</name>
<dbReference type="EMBL" id="JPOS01000030">
    <property type="protein sequence ID" value="KGE87802.1"/>
    <property type="molecule type" value="Genomic_DNA"/>
</dbReference>
<evidence type="ECO:0008006" key="3">
    <source>
        <dbReference type="Google" id="ProtNLM"/>
    </source>
</evidence>
<sequence>MNWAQDCAEATVLSSQETMLTVPSLSRAAADTPPQPSDCRAEGLPATHPAWVQFTAPVNARLAFDLIPLNEGDDLDFILYKVEGDDCQSRTAIRCTAAGPNIGGATAFSTPCMGATGLKANVDTNAAASGCDNADGNYLSPVTVQAGETYLLWVNNYALSSGNRPSGQADGFTLLLDFDQAALVSEADILSSLRVFPNPVTDWLQLELQLPAATPIAAIVQNALGQQITTARYDGTAGKHTYPLPTEKWLPGLYWVTVVVDGVRRVVVVEKL</sequence>
<gene>
    <name evidence="1" type="ORF">IX84_12925</name>
</gene>
<evidence type="ECO:0000313" key="1">
    <source>
        <dbReference type="EMBL" id="KGE87802.1"/>
    </source>
</evidence>
<dbReference type="STRING" id="1524460.IX84_12925"/>
<reference evidence="1 2" key="1">
    <citation type="journal article" date="2014" name="Int. J. Syst. Evol. Microbiol.">
        <title>Phaeodactylibacter xiamenensis gen. nov., sp. nov., a member of the family Saprospiraceae isolated from the marine alga Phaeodactylum tricornutum.</title>
        <authorList>
            <person name="Chen Z.Jr."/>
            <person name="Lei X."/>
            <person name="Lai Q."/>
            <person name="Li Y."/>
            <person name="Zhang B."/>
            <person name="Zhang J."/>
            <person name="Zhang H."/>
            <person name="Yang L."/>
            <person name="Zheng W."/>
            <person name="Tian Y."/>
            <person name="Yu Z."/>
            <person name="Xu H.Jr."/>
            <person name="Zheng T."/>
        </authorList>
    </citation>
    <scope>NUCLEOTIDE SEQUENCE [LARGE SCALE GENOMIC DNA]</scope>
    <source>
        <strain evidence="1 2">KD52</strain>
    </source>
</reference>
<accession>A0A098S9R1</accession>
<proteinExistence type="predicted"/>
<comment type="caution">
    <text evidence="1">The sequence shown here is derived from an EMBL/GenBank/DDBJ whole genome shotgun (WGS) entry which is preliminary data.</text>
</comment>
<evidence type="ECO:0000313" key="2">
    <source>
        <dbReference type="Proteomes" id="UP000029736"/>
    </source>
</evidence>
<organism evidence="1 2">
    <name type="scientific">Phaeodactylibacter xiamenensis</name>
    <dbReference type="NCBI Taxonomy" id="1524460"/>
    <lineage>
        <taxon>Bacteria</taxon>
        <taxon>Pseudomonadati</taxon>
        <taxon>Bacteroidota</taxon>
        <taxon>Saprospiria</taxon>
        <taxon>Saprospirales</taxon>
        <taxon>Haliscomenobacteraceae</taxon>
        <taxon>Phaeodactylibacter</taxon>
    </lineage>
</organism>
<keyword evidence="2" id="KW-1185">Reference proteome</keyword>
<protein>
    <recommendedName>
        <fullName evidence="3">Secretion system C-terminal sorting domain-containing protein</fullName>
    </recommendedName>
</protein>
<dbReference type="AlphaFoldDB" id="A0A098S9R1"/>
<dbReference type="Proteomes" id="UP000029736">
    <property type="component" value="Unassembled WGS sequence"/>
</dbReference>